<dbReference type="Pfam" id="PF03419">
    <property type="entry name" value="Peptidase_U4"/>
    <property type="match status" value="1"/>
</dbReference>
<keyword evidence="1" id="KW-0645">Protease</keyword>
<organism evidence="4 5">
    <name type="scientific">Lawsonibacter faecis</name>
    <dbReference type="NCBI Taxonomy" id="2763052"/>
    <lineage>
        <taxon>Bacteria</taxon>
        <taxon>Bacillati</taxon>
        <taxon>Bacillota</taxon>
        <taxon>Clostridia</taxon>
        <taxon>Eubacteriales</taxon>
        <taxon>Oscillospiraceae</taxon>
        <taxon>Lawsonibacter</taxon>
    </lineage>
</organism>
<reference evidence="4" key="1">
    <citation type="submission" date="2020-08" db="EMBL/GenBank/DDBJ databases">
        <title>Genome public.</title>
        <authorList>
            <person name="Liu C."/>
            <person name="Sun Q."/>
        </authorList>
    </citation>
    <scope>NUCLEOTIDE SEQUENCE</scope>
    <source>
        <strain evidence="4">NSJ-52</strain>
    </source>
</reference>
<keyword evidence="5" id="KW-1185">Reference proteome</keyword>
<dbReference type="GO" id="GO:0004190">
    <property type="term" value="F:aspartic-type endopeptidase activity"/>
    <property type="evidence" value="ECO:0007669"/>
    <property type="project" value="UniProtKB-KW"/>
</dbReference>
<keyword evidence="1" id="KW-0378">Hydrolase</keyword>
<keyword evidence="3" id="KW-1133">Transmembrane helix</keyword>
<dbReference type="GO" id="GO:0030435">
    <property type="term" value="P:sporulation resulting in formation of a cellular spore"/>
    <property type="evidence" value="ECO:0007669"/>
    <property type="project" value="UniProtKB-KW"/>
</dbReference>
<keyword evidence="1" id="KW-1003">Cell membrane</keyword>
<evidence type="ECO:0000313" key="4">
    <source>
        <dbReference type="EMBL" id="MBC5735923.1"/>
    </source>
</evidence>
<evidence type="ECO:0000256" key="3">
    <source>
        <dbReference type="SAM" id="Phobius"/>
    </source>
</evidence>
<dbReference type="EMBL" id="JACOPQ010000002">
    <property type="protein sequence ID" value="MBC5735923.1"/>
    <property type="molecule type" value="Genomic_DNA"/>
</dbReference>
<gene>
    <name evidence="4" type="ORF">H8S62_02705</name>
</gene>
<dbReference type="AlphaFoldDB" id="A0A8J6JGY1"/>
<proteinExistence type="inferred from homology"/>
<protein>
    <recommendedName>
        <fullName evidence="1">Sporulation sigma-E factor-processing peptidase</fullName>
        <ecNumber evidence="1">3.4.23.-</ecNumber>
    </recommendedName>
    <alternativeName>
        <fullName evidence="1">Membrane-associated aspartic protease</fullName>
    </alternativeName>
    <alternativeName>
        <fullName evidence="1">Stage II sporulation protein GA</fullName>
    </alternativeName>
</protein>
<name>A0A8J6JGY1_9FIRM</name>
<dbReference type="GO" id="GO:0006508">
    <property type="term" value="P:proteolysis"/>
    <property type="evidence" value="ECO:0007669"/>
    <property type="project" value="UniProtKB-KW"/>
</dbReference>
<feature type="transmembrane region" description="Helical" evidence="3">
    <location>
        <begin position="59"/>
        <end position="79"/>
    </location>
</feature>
<keyword evidence="1 3" id="KW-0472">Membrane</keyword>
<evidence type="ECO:0000256" key="2">
    <source>
        <dbReference type="PIRSR" id="PIRSR018571-1"/>
    </source>
</evidence>
<dbReference type="PIRSF" id="PIRSF018571">
    <property type="entry name" value="SpoIIGA"/>
    <property type="match status" value="1"/>
</dbReference>
<comment type="caution">
    <text evidence="4">The sequence shown here is derived from an EMBL/GenBank/DDBJ whole genome shotgun (WGS) entry which is preliminary data.</text>
</comment>
<keyword evidence="1" id="KW-0749">Sporulation</keyword>
<dbReference type="EC" id="3.4.23.-" evidence="1"/>
<feature type="active site" evidence="2">
    <location>
        <position position="175"/>
    </location>
</feature>
<dbReference type="InterPro" id="IPR005081">
    <property type="entry name" value="SpoIIGA"/>
</dbReference>
<evidence type="ECO:0000256" key="1">
    <source>
        <dbReference type="PIRNR" id="PIRNR018571"/>
    </source>
</evidence>
<feature type="transmembrane region" description="Helical" evidence="3">
    <location>
        <begin position="86"/>
        <end position="107"/>
    </location>
</feature>
<feature type="transmembrane region" description="Helical" evidence="3">
    <location>
        <begin position="6"/>
        <end position="23"/>
    </location>
</feature>
<dbReference type="RefSeq" id="WP_155146317.1">
    <property type="nucleotide sequence ID" value="NZ_JACOPQ010000002.1"/>
</dbReference>
<feature type="transmembrane region" description="Helical" evidence="3">
    <location>
        <begin position="127"/>
        <end position="144"/>
    </location>
</feature>
<keyword evidence="1" id="KW-0064">Aspartyl protease</keyword>
<feature type="transmembrane region" description="Helical" evidence="3">
    <location>
        <begin position="35"/>
        <end position="53"/>
    </location>
</feature>
<keyword evidence="3" id="KW-0812">Transmembrane</keyword>
<comment type="function">
    <text evidence="1">Probable aspartic protease that is responsible for the proteolytic cleavage of the RNA polymerase sigma E factor (SigE/spoIIGB) to yield the active peptide in the mother cell during sporulation. Responds to a signal from the forespore that is triggered by the extracellular signal protein SpoIIR.</text>
</comment>
<comment type="subcellular location">
    <subcellularLocation>
        <location evidence="1">Cell membrane</location>
    </subcellularLocation>
</comment>
<dbReference type="GO" id="GO:0005886">
    <property type="term" value="C:plasma membrane"/>
    <property type="evidence" value="ECO:0007669"/>
    <property type="project" value="UniProtKB-SubCell"/>
</dbReference>
<accession>A0A8J6JGY1</accession>
<sequence>MTVVYIDSLFLLNLVVNYLLLLASARLAGEVIRRLRLGLGAALGAFYAAAVFFPGMGFLVHPLCKLGAAVLMLLCAFGGSRRLLRLTLVFFGVSAAFGGGIFAIELLGGRGLSLKNGIFYSAMDLRLILLSAAACYVAIAFVFRRTARHSGPRRELVPAVITLGGRRTALTALVDTGNTLTDPVTNRPVMVAEGEKLVSLFPEGECPGEGDLRDPVASLERLSQGAGKGRWRLLPYQAVGVDCGMLLALRTDGVRVGEEDYGGILVALAPGRLSDGGGYSALIGA</sequence>
<evidence type="ECO:0000313" key="5">
    <source>
        <dbReference type="Proteomes" id="UP000607645"/>
    </source>
</evidence>
<comment type="similarity">
    <text evidence="1">Belongs to the peptidase U4 family.</text>
</comment>
<dbReference type="GO" id="GO:0030436">
    <property type="term" value="P:asexual sporulation"/>
    <property type="evidence" value="ECO:0007669"/>
    <property type="project" value="InterPro"/>
</dbReference>
<dbReference type="Proteomes" id="UP000607645">
    <property type="component" value="Unassembled WGS sequence"/>
</dbReference>